<sequence length="178" mass="19911">MVSSEEQFVTCSSEELLLLAPSIRVFLNEAYEGDFSDSDYENALGGRHFMIFVGGHLIAHASVVKRSISLDDTAWNVGYVEAVAVAADFRGRTFGRRIMQQVTDFCRGNYEVAMLSTGEHGFYERFGWVLLDATTFVETAMGLVRTEEDDDCLMLLSDVSDLTNARRVVALDRSESPW</sequence>
<dbReference type="InterPro" id="IPR000182">
    <property type="entry name" value="GNAT_dom"/>
</dbReference>
<organism evidence="2">
    <name type="scientific">freshwater metagenome</name>
    <dbReference type="NCBI Taxonomy" id="449393"/>
    <lineage>
        <taxon>unclassified sequences</taxon>
        <taxon>metagenomes</taxon>
        <taxon>ecological metagenomes</taxon>
    </lineage>
</organism>
<feature type="domain" description="N-acetyltransferase" evidence="1">
    <location>
        <begin position="6"/>
        <end position="159"/>
    </location>
</feature>
<dbReference type="Gene3D" id="3.40.630.30">
    <property type="match status" value="1"/>
</dbReference>
<dbReference type="CDD" id="cd04301">
    <property type="entry name" value="NAT_SF"/>
    <property type="match status" value="1"/>
</dbReference>
<dbReference type="GO" id="GO:0016747">
    <property type="term" value="F:acyltransferase activity, transferring groups other than amino-acyl groups"/>
    <property type="evidence" value="ECO:0007669"/>
    <property type="project" value="InterPro"/>
</dbReference>
<dbReference type="SUPFAM" id="SSF55729">
    <property type="entry name" value="Acyl-CoA N-acyltransferases (Nat)"/>
    <property type="match status" value="1"/>
</dbReference>
<protein>
    <submittedName>
        <fullName evidence="2">Unannotated protein</fullName>
    </submittedName>
</protein>
<dbReference type="PROSITE" id="PS51186">
    <property type="entry name" value="GNAT"/>
    <property type="match status" value="1"/>
</dbReference>
<evidence type="ECO:0000259" key="1">
    <source>
        <dbReference type="PROSITE" id="PS51186"/>
    </source>
</evidence>
<dbReference type="InterPro" id="IPR016181">
    <property type="entry name" value="Acyl_CoA_acyltransferase"/>
</dbReference>
<name>A0A6J6NTG6_9ZZZZ</name>
<gene>
    <name evidence="2" type="ORF">UFOPK2370_00894</name>
</gene>
<dbReference type="EMBL" id="CAEZXK010000023">
    <property type="protein sequence ID" value="CAB4690040.1"/>
    <property type="molecule type" value="Genomic_DNA"/>
</dbReference>
<dbReference type="Pfam" id="PF13527">
    <property type="entry name" value="Acetyltransf_9"/>
    <property type="match status" value="1"/>
</dbReference>
<evidence type="ECO:0000313" key="2">
    <source>
        <dbReference type="EMBL" id="CAB4690040.1"/>
    </source>
</evidence>
<proteinExistence type="predicted"/>
<accession>A0A6J6NTG6</accession>
<dbReference type="AlphaFoldDB" id="A0A6J6NTG6"/>
<reference evidence="2" key="1">
    <citation type="submission" date="2020-05" db="EMBL/GenBank/DDBJ databases">
        <authorList>
            <person name="Chiriac C."/>
            <person name="Salcher M."/>
            <person name="Ghai R."/>
            <person name="Kavagutti S V."/>
        </authorList>
    </citation>
    <scope>NUCLEOTIDE SEQUENCE</scope>
</reference>